<feature type="compositionally biased region" description="Pro residues" evidence="1">
    <location>
        <begin position="37"/>
        <end position="49"/>
    </location>
</feature>
<reference evidence="2 3" key="1">
    <citation type="journal article" date="2014" name="Nat. Commun.">
        <title>Molecular traces of alternative social organization in a termite genome.</title>
        <authorList>
            <person name="Terrapon N."/>
            <person name="Li C."/>
            <person name="Robertson H.M."/>
            <person name="Ji L."/>
            <person name="Meng X."/>
            <person name="Booth W."/>
            <person name="Chen Z."/>
            <person name="Childers C.P."/>
            <person name="Glastad K.M."/>
            <person name="Gokhale K."/>
            <person name="Gowin J."/>
            <person name="Gronenberg W."/>
            <person name="Hermansen R.A."/>
            <person name="Hu H."/>
            <person name="Hunt B.G."/>
            <person name="Huylmans A.K."/>
            <person name="Khalil S.M."/>
            <person name="Mitchell R.D."/>
            <person name="Munoz-Torres M.C."/>
            <person name="Mustard J.A."/>
            <person name="Pan H."/>
            <person name="Reese J.T."/>
            <person name="Scharf M.E."/>
            <person name="Sun F."/>
            <person name="Vogel H."/>
            <person name="Xiao J."/>
            <person name="Yang W."/>
            <person name="Yang Z."/>
            <person name="Yang Z."/>
            <person name="Zhou J."/>
            <person name="Zhu J."/>
            <person name="Brent C.S."/>
            <person name="Elsik C.G."/>
            <person name="Goodisman M.A."/>
            <person name="Liberles D.A."/>
            <person name="Roe R.M."/>
            <person name="Vargo E.L."/>
            <person name="Vilcinskas A."/>
            <person name="Wang J."/>
            <person name="Bornberg-Bauer E."/>
            <person name="Korb J."/>
            <person name="Zhang G."/>
            <person name="Liebig J."/>
        </authorList>
    </citation>
    <scope>NUCLEOTIDE SEQUENCE [LARGE SCALE GENOMIC DNA]</scope>
    <source>
        <tissue evidence="2">Whole organism</tissue>
    </source>
</reference>
<feature type="region of interest" description="Disordered" evidence="1">
    <location>
        <begin position="1"/>
        <end position="52"/>
    </location>
</feature>
<dbReference type="AlphaFoldDB" id="A0A067QS55"/>
<keyword evidence="3" id="KW-1185">Reference proteome</keyword>
<proteinExistence type="predicted"/>
<feature type="compositionally biased region" description="Basic and acidic residues" evidence="1">
    <location>
        <begin position="1"/>
        <end position="15"/>
    </location>
</feature>
<gene>
    <name evidence="2" type="ORF">L798_05784</name>
</gene>
<accession>A0A067QS55</accession>
<dbReference type="InParanoid" id="A0A067QS55"/>
<dbReference type="Proteomes" id="UP000027135">
    <property type="component" value="Unassembled WGS sequence"/>
</dbReference>
<evidence type="ECO:0000313" key="2">
    <source>
        <dbReference type="EMBL" id="KDQ96189.1"/>
    </source>
</evidence>
<organism evidence="2 3">
    <name type="scientific">Zootermopsis nevadensis</name>
    <name type="common">Dampwood termite</name>
    <dbReference type="NCBI Taxonomy" id="136037"/>
    <lineage>
        <taxon>Eukaryota</taxon>
        <taxon>Metazoa</taxon>
        <taxon>Ecdysozoa</taxon>
        <taxon>Arthropoda</taxon>
        <taxon>Hexapoda</taxon>
        <taxon>Insecta</taxon>
        <taxon>Pterygota</taxon>
        <taxon>Neoptera</taxon>
        <taxon>Polyneoptera</taxon>
        <taxon>Dictyoptera</taxon>
        <taxon>Blattodea</taxon>
        <taxon>Blattoidea</taxon>
        <taxon>Termitoidae</taxon>
        <taxon>Termopsidae</taxon>
        <taxon>Zootermopsis</taxon>
    </lineage>
</organism>
<name>A0A067QS55_ZOONE</name>
<evidence type="ECO:0000256" key="1">
    <source>
        <dbReference type="SAM" id="MobiDB-lite"/>
    </source>
</evidence>
<evidence type="ECO:0000313" key="3">
    <source>
        <dbReference type="Proteomes" id="UP000027135"/>
    </source>
</evidence>
<dbReference type="EMBL" id="KK853698">
    <property type="protein sequence ID" value="KDQ96189.1"/>
    <property type="molecule type" value="Genomic_DNA"/>
</dbReference>
<sequence>MLRRETQRRPQKGRDNSFASTTFTHASSGPRRRTSPCDPPSSPQTPPHPALLLNSDLNLATSSRPPFLMDYLRQKHAEGGGVPQKQQIEGALKVSVVGCVTEPPLVLLVVNISFQKQRTPELRMSSTFVICFSSPGSTRNWS</sequence>
<protein>
    <submittedName>
        <fullName evidence="2">Uncharacterized protein</fullName>
    </submittedName>
</protein>
<feature type="compositionally biased region" description="Low complexity" evidence="1">
    <location>
        <begin position="17"/>
        <end position="28"/>
    </location>
</feature>